<name>A0A1A8X5X0_PLAOA</name>
<dbReference type="Pfam" id="PF05795">
    <property type="entry name" value="Plasmodium_Vir"/>
    <property type="match status" value="1"/>
</dbReference>
<sequence length="171" mass="20760">MTSVLPSCEIDEQFNRKNEDYSLSNECKKLESITNYEEIYDFCKKFERNLKDLCIKANSDEFLYYRVEYLYYWLMDQEIQTFNIANNDKFSGINSRFHNTWNSIIAILASKDFLWHREIQIESIHLVNQDNMVLQLVDLLHRREIMKDPPLQLQLPFHCFVYLPFVLYYLK</sequence>
<evidence type="ECO:0000313" key="1">
    <source>
        <dbReference type="EMBL" id="SBS89317.1"/>
    </source>
</evidence>
<reference evidence="2" key="2">
    <citation type="submission" date="2016-05" db="EMBL/GenBank/DDBJ databases">
        <authorList>
            <person name="Lavstsen T."/>
            <person name="Jespersen J.S."/>
        </authorList>
    </citation>
    <scope>NUCLEOTIDE SEQUENCE [LARGE SCALE GENOMIC DNA]</scope>
</reference>
<evidence type="ECO:0000313" key="2">
    <source>
        <dbReference type="EMBL" id="SBT00649.1"/>
    </source>
</evidence>
<protein>
    <submittedName>
        <fullName evidence="2">PIR Superfamily Protein</fullName>
    </submittedName>
</protein>
<dbReference type="EMBL" id="FLQU01000714">
    <property type="protein sequence ID" value="SBS89317.1"/>
    <property type="molecule type" value="Genomic_DNA"/>
</dbReference>
<proteinExistence type="predicted"/>
<dbReference type="EMBL" id="FLQV01002052">
    <property type="protein sequence ID" value="SBT00649.1"/>
    <property type="molecule type" value="Genomic_DNA"/>
</dbReference>
<evidence type="ECO:0000313" key="4">
    <source>
        <dbReference type="Proteomes" id="UP000078560"/>
    </source>
</evidence>
<accession>A0A1A8X5X0</accession>
<reference evidence="3 4" key="1">
    <citation type="submission" date="2016-05" db="EMBL/GenBank/DDBJ databases">
        <authorList>
            <person name="Naeem Raeece"/>
        </authorList>
    </citation>
    <scope>NUCLEOTIDE SEQUENCE [LARGE SCALE GENOMIC DNA]</scope>
</reference>
<organism evidence="2 3">
    <name type="scientific">Plasmodium ovale curtisi</name>
    <dbReference type="NCBI Taxonomy" id="864141"/>
    <lineage>
        <taxon>Eukaryota</taxon>
        <taxon>Sar</taxon>
        <taxon>Alveolata</taxon>
        <taxon>Apicomplexa</taxon>
        <taxon>Aconoidasida</taxon>
        <taxon>Haemosporida</taxon>
        <taxon>Plasmodiidae</taxon>
        <taxon>Plasmodium</taxon>
        <taxon>Plasmodium (Plasmodium)</taxon>
    </lineage>
</organism>
<dbReference type="Proteomes" id="UP000078546">
    <property type="component" value="Unassembled WGS sequence"/>
</dbReference>
<evidence type="ECO:0000313" key="3">
    <source>
        <dbReference type="Proteomes" id="UP000078546"/>
    </source>
</evidence>
<dbReference type="AlphaFoldDB" id="A0A1A8X5X0"/>
<dbReference type="Proteomes" id="UP000078560">
    <property type="component" value="Unassembled WGS sequence"/>
</dbReference>
<dbReference type="InterPro" id="IPR008780">
    <property type="entry name" value="Plasmodium_Vir"/>
</dbReference>
<gene>
    <name evidence="2" type="ORF">POVCU1_061420</name>
    <name evidence="1" type="ORF">POVCU2_0053770</name>
</gene>